<evidence type="ECO:0000313" key="1">
    <source>
        <dbReference type="EMBL" id="KAJ8620951.1"/>
    </source>
</evidence>
<comment type="caution">
    <text evidence="1">The sequence shown here is derived from an EMBL/GenBank/DDBJ whole genome shotgun (WGS) entry which is preliminary data.</text>
</comment>
<reference evidence="1 2" key="1">
    <citation type="journal article" date="2022" name="Hortic Res">
        <title>A haplotype resolved chromosomal level avocado genome allows analysis of novel avocado genes.</title>
        <authorList>
            <person name="Nath O."/>
            <person name="Fletcher S.J."/>
            <person name="Hayward A."/>
            <person name="Shaw L.M."/>
            <person name="Masouleh A.K."/>
            <person name="Furtado A."/>
            <person name="Henry R.J."/>
            <person name="Mitter N."/>
        </authorList>
    </citation>
    <scope>NUCLEOTIDE SEQUENCE [LARGE SCALE GENOMIC DNA]</scope>
    <source>
        <strain evidence="2">cv. Hass</strain>
    </source>
</reference>
<organism evidence="1 2">
    <name type="scientific">Persea americana</name>
    <name type="common">Avocado</name>
    <dbReference type="NCBI Taxonomy" id="3435"/>
    <lineage>
        <taxon>Eukaryota</taxon>
        <taxon>Viridiplantae</taxon>
        <taxon>Streptophyta</taxon>
        <taxon>Embryophyta</taxon>
        <taxon>Tracheophyta</taxon>
        <taxon>Spermatophyta</taxon>
        <taxon>Magnoliopsida</taxon>
        <taxon>Magnoliidae</taxon>
        <taxon>Laurales</taxon>
        <taxon>Lauraceae</taxon>
        <taxon>Persea</taxon>
    </lineage>
</organism>
<dbReference type="EMBL" id="CM056817">
    <property type="protein sequence ID" value="KAJ8620951.1"/>
    <property type="molecule type" value="Genomic_DNA"/>
</dbReference>
<dbReference type="Proteomes" id="UP001234297">
    <property type="component" value="Chromosome 9"/>
</dbReference>
<sequence>MATVENLPVENASFGLTCRPHIDPQANNITSSSHSPTYQALLQAGPRVRPLKQVHAHMVVSRLHRSRALVTKLLTLACTAGAMSYSRLLFFSVPNPDSFLFNAFIKASSKSGFSFDAIFFYQHMRVVRVWPSSFTFTSVIKACADLSELKIGRIVHSHSETCGFGLDSHVQAALVSLYAKSGDLENARKVFDKMPERTIIAWNAMIAGYEQNGLAKEAVEIFYLMREAGVAPDSATLVSLLSACSHLGHLSLGQSVHDYIVDSGMEVNEVLGTSLINMYSRCGCVEEARKAFNGMCKRNVVAWTAMISGYGMHGYGAQVIELFHQMRASGPRPNDVTFVAVLSACAHAGMVRKGYEAFACMVQDYGLVPRVEHHVCMVDMLGRAGFLNEALQFIKEWIHGEPEPAVWTAMLGACKMHKDFNLGVEVAEHLLDIEPDNPGHYVLLSNIYALAGRMDRVEVVRNVMIRKGLKKQTGYSLIEIDHVAHMFRMGDTTHPQTSKIYSYLEELVQKMREAGYVPETEPVMHDLEEEEREFSLRFHSEKLAIAFGLMNTSSGTVIRIVKNLRMCSDCHLAIKYMSTITEREIIVRDKHRFHHFKDGSCSCHDYW</sequence>
<accession>A0ACC2KIJ2</accession>
<keyword evidence="2" id="KW-1185">Reference proteome</keyword>
<protein>
    <submittedName>
        <fullName evidence="1">Uncharacterized protein</fullName>
    </submittedName>
</protein>
<evidence type="ECO:0000313" key="2">
    <source>
        <dbReference type="Proteomes" id="UP001234297"/>
    </source>
</evidence>
<name>A0ACC2KIJ2_PERAE</name>
<gene>
    <name evidence="1" type="ORF">MRB53_029480</name>
</gene>
<proteinExistence type="predicted"/>